<evidence type="ECO:0000259" key="3">
    <source>
        <dbReference type="PROSITE" id="PS50048"/>
    </source>
</evidence>
<dbReference type="VEuPathDB" id="FungiDB:LEMA_P062310.1"/>
<dbReference type="STRING" id="985895.E4ZI54"/>
<keyword evidence="5" id="KW-1185">Reference proteome</keyword>
<dbReference type="InterPro" id="IPR036864">
    <property type="entry name" value="Zn2-C6_fun-type_DNA-bd_sf"/>
</dbReference>
<dbReference type="GO" id="GO:0008270">
    <property type="term" value="F:zinc ion binding"/>
    <property type="evidence" value="ECO:0007669"/>
    <property type="project" value="InterPro"/>
</dbReference>
<dbReference type="eggNOG" id="ENOG502SN5U">
    <property type="taxonomic scope" value="Eukaryota"/>
</dbReference>
<dbReference type="PANTHER" id="PTHR37012">
    <property type="entry name" value="B-ZIP TRANSCRIPTION FACTOR (EUROFUNG)-RELATED"/>
    <property type="match status" value="1"/>
</dbReference>
<feature type="domain" description="Zn(2)-C6 fungal-type" evidence="3">
    <location>
        <begin position="177"/>
        <end position="207"/>
    </location>
</feature>
<dbReference type="InParanoid" id="E4ZI54"/>
<dbReference type="PROSITE" id="PS00463">
    <property type="entry name" value="ZN2_CY6_FUNGAL_1"/>
    <property type="match status" value="1"/>
</dbReference>
<evidence type="ECO:0000256" key="2">
    <source>
        <dbReference type="SAM" id="MobiDB-lite"/>
    </source>
</evidence>
<feature type="region of interest" description="Disordered" evidence="2">
    <location>
        <begin position="283"/>
        <end position="354"/>
    </location>
</feature>
<dbReference type="PROSITE" id="PS50048">
    <property type="entry name" value="ZN2_CY6_FUNGAL_2"/>
    <property type="match status" value="1"/>
</dbReference>
<keyword evidence="1" id="KW-0539">Nucleus</keyword>
<reference evidence="5" key="1">
    <citation type="journal article" date="2011" name="Nat. Commun.">
        <title>Effector diversification within compartments of the Leptosphaeria maculans genome affected by Repeat-Induced Point mutations.</title>
        <authorList>
            <person name="Rouxel T."/>
            <person name="Grandaubert J."/>
            <person name="Hane J.K."/>
            <person name="Hoede C."/>
            <person name="van de Wouw A.P."/>
            <person name="Couloux A."/>
            <person name="Dominguez V."/>
            <person name="Anthouard V."/>
            <person name="Bally P."/>
            <person name="Bourras S."/>
            <person name="Cozijnsen A.J."/>
            <person name="Ciuffetti L.M."/>
            <person name="Degrave A."/>
            <person name="Dilmaghani A."/>
            <person name="Duret L."/>
            <person name="Fudal I."/>
            <person name="Goodwin S.B."/>
            <person name="Gout L."/>
            <person name="Glaser N."/>
            <person name="Linglin J."/>
            <person name="Kema G.H.J."/>
            <person name="Lapalu N."/>
            <person name="Lawrence C.B."/>
            <person name="May K."/>
            <person name="Meyer M."/>
            <person name="Ollivier B."/>
            <person name="Poulain J."/>
            <person name="Schoch C.L."/>
            <person name="Simon A."/>
            <person name="Spatafora J.W."/>
            <person name="Stachowiak A."/>
            <person name="Turgeon B.G."/>
            <person name="Tyler B.M."/>
            <person name="Vincent D."/>
            <person name="Weissenbach J."/>
            <person name="Amselem J."/>
            <person name="Quesneville H."/>
            <person name="Oliver R.P."/>
            <person name="Wincker P."/>
            <person name="Balesdent M.-H."/>
            <person name="Howlett B.J."/>
        </authorList>
    </citation>
    <scope>NUCLEOTIDE SEQUENCE [LARGE SCALE GENOMIC DNA]</scope>
    <source>
        <strain evidence="5">JN3 / isolate v23.1.3 / race Av1-4-5-6-7-8</strain>
    </source>
</reference>
<feature type="compositionally biased region" description="Polar residues" evidence="2">
    <location>
        <begin position="307"/>
        <end position="328"/>
    </location>
</feature>
<dbReference type="Pfam" id="PF11905">
    <property type="entry name" value="DUF3425"/>
    <property type="match status" value="1"/>
</dbReference>
<feature type="region of interest" description="Disordered" evidence="2">
    <location>
        <begin position="86"/>
        <end position="117"/>
    </location>
</feature>
<dbReference type="PANTHER" id="PTHR37012:SF2">
    <property type="entry name" value="BZIP DOMAIN-CONTAINING PROTEIN-RELATED"/>
    <property type="match status" value="1"/>
</dbReference>
<gene>
    <name evidence="4" type="ORF">LEMA_P062310.1</name>
</gene>
<dbReference type="SMART" id="SM00066">
    <property type="entry name" value="GAL4"/>
    <property type="match status" value="1"/>
</dbReference>
<dbReference type="OrthoDB" id="4161589at2759"/>
<dbReference type="SUPFAM" id="SSF57701">
    <property type="entry name" value="Zn2/Cys6 DNA-binding domain"/>
    <property type="match status" value="1"/>
</dbReference>
<dbReference type="Pfam" id="PF00172">
    <property type="entry name" value="Zn_clus"/>
    <property type="match status" value="1"/>
</dbReference>
<evidence type="ECO:0000313" key="4">
    <source>
        <dbReference type="EMBL" id="CBX91197.1"/>
    </source>
</evidence>
<dbReference type="GO" id="GO:0000981">
    <property type="term" value="F:DNA-binding transcription factor activity, RNA polymerase II-specific"/>
    <property type="evidence" value="ECO:0007669"/>
    <property type="project" value="InterPro"/>
</dbReference>
<dbReference type="HOGENOM" id="CLU_037979_0_0_1"/>
<proteinExistence type="predicted"/>
<dbReference type="EMBL" id="FP929065">
    <property type="protein sequence ID" value="CBX91197.1"/>
    <property type="molecule type" value="Genomic_DNA"/>
</dbReference>
<accession>E4ZI54</accession>
<dbReference type="AlphaFoldDB" id="E4ZI54"/>
<dbReference type="Proteomes" id="UP000002668">
    <property type="component" value="Genome"/>
</dbReference>
<dbReference type="InterPro" id="IPR001138">
    <property type="entry name" value="Zn2Cys6_DnaBD"/>
</dbReference>
<sequence length="594" mass="65481">MPPQPSNSSTGLNYWYGSNSLPDALDGAPQEVPETRLMRRASETVVQATGTQRECQAYRQLASDHGDHLHPFEHLLDNYTAVKPPPTRRFPLHRRQRRPFHDSSEWDGGPGPLHLDTAQGNLVIRPQAPSAAGNHKAPLAPKQGLGGALVNARGQHQSPIAGTYALRTPRGKITSIACESCRKRKSKCDGVRPKCNTCQSKNLVCVYDVAEDGKTTTQLRAHVRRLVKEADDLKSVLLSLAMAPNRASAALWASELEKNGFINHSADEVRKALAVSSQSAPSQGAYSYLHQDPAGPTPGLPDGDSFGTPTSEHFNGPTQNIAASSYEGSSREDRQAQPSRSTGQSANNLRSREQSQAAINYCPEPTADGVGPMVPPTMSIEAASSASSTLQKFGYDCAYYRRIKRELLQNGFSEVQIFGRTEIDVDTLLLCFLDPQDDQPVSTWCSRTVNKLLPTSPLPVRLASTWALTKLMRYLIWPTVENMRASPDWLMPPLGEQQTSPYDLLIDLIPWPQVRQLLYAHPHEYPIESMIGLVGVTWPYADDACHYWDIESGQSRMTPLFESTIADLNNWTIDPKILETIPQLEGHIPVKPVA</sequence>
<dbReference type="OMA" id="MRYLIWP"/>
<evidence type="ECO:0000256" key="1">
    <source>
        <dbReference type="ARBA" id="ARBA00023242"/>
    </source>
</evidence>
<evidence type="ECO:0000313" key="5">
    <source>
        <dbReference type="Proteomes" id="UP000002668"/>
    </source>
</evidence>
<protein>
    <recommendedName>
        <fullName evidence="3">Zn(2)-C6 fungal-type domain-containing protein</fullName>
    </recommendedName>
</protein>
<organism evidence="5">
    <name type="scientific">Leptosphaeria maculans (strain JN3 / isolate v23.1.3 / race Av1-4-5-6-7-8)</name>
    <name type="common">Blackleg fungus</name>
    <name type="synonym">Phoma lingam</name>
    <dbReference type="NCBI Taxonomy" id="985895"/>
    <lineage>
        <taxon>Eukaryota</taxon>
        <taxon>Fungi</taxon>
        <taxon>Dikarya</taxon>
        <taxon>Ascomycota</taxon>
        <taxon>Pezizomycotina</taxon>
        <taxon>Dothideomycetes</taxon>
        <taxon>Pleosporomycetidae</taxon>
        <taxon>Pleosporales</taxon>
        <taxon>Pleosporineae</taxon>
        <taxon>Leptosphaeriaceae</taxon>
        <taxon>Plenodomus</taxon>
        <taxon>Plenodomus lingam/Leptosphaeria maculans species complex</taxon>
    </lineage>
</organism>
<dbReference type="CDD" id="cd00067">
    <property type="entry name" value="GAL4"/>
    <property type="match status" value="1"/>
</dbReference>
<dbReference type="Gene3D" id="4.10.240.10">
    <property type="entry name" value="Zn(2)-C6 fungal-type DNA-binding domain"/>
    <property type="match status" value="1"/>
</dbReference>
<name>E4ZI54_LEPMJ</name>
<dbReference type="InterPro" id="IPR021833">
    <property type="entry name" value="DUF3425"/>
</dbReference>
<feature type="compositionally biased region" description="Polar residues" evidence="2">
    <location>
        <begin position="336"/>
        <end position="354"/>
    </location>
</feature>